<evidence type="ECO:0000313" key="5">
    <source>
        <dbReference type="Proteomes" id="UP000248889"/>
    </source>
</evidence>
<accession>A0A2X0IM52</accession>
<reference evidence="4 5" key="1">
    <citation type="submission" date="2018-06" db="EMBL/GenBank/DDBJ databases">
        <title>Streptacidiphilus pinicola sp. nov., isolated from pine grove soil.</title>
        <authorList>
            <person name="Roh S.G."/>
            <person name="Park S."/>
            <person name="Kim M.-K."/>
            <person name="Yun B.-R."/>
            <person name="Park J."/>
            <person name="Kim M.J."/>
            <person name="Kim Y.S."/>
            <person name="Kim S.B."/>
        </authorList>
    </citation>
    <scope>NUCLEOTIDE SEQUENCE [LARGE SCALE GENOMIC DNA]</scope>
    <source>
        <strain evidence="4 5">MMS16-CNU450</strain>
    </source>
</reference>
<keyword evidence="2" id="KW-0812">Transmembrane</keyword>
<feature type="region of interest" description="Disordered" evidence="1">
    <location>
        <begin position="1"/>
        <end position="31"/>
    </location>
</feature>
<feature type="transmembrane region" description="Helical" evidence="2">
    <location>
        <begin position="36"/>
        <end position="57"/>
    </location>
</feature>
<gene>
    <name evidence="4" type="ORF">DN069_07600</name>
</gene>
<proteinExistence type="predicted"/>
<evidence type="ECO:0000256" key="2">
    <source>
        <dbReference type="SAM" id="Phobius"/>
    </source>
</evidence>
<evidence type="ECO:0000259" key="3">
    <source>
        <dbReference type="Pfam" id="PF07811"/>
    </source>
</evidence>
<protein>
    <recommendedName>
        <fullName evidence="3">TadE-like domain-containing protein</fullName>
    </recommendedName>
</protein>
<keyword evidence="5" id="KW-1185">Reference proteome</keyword>
<organism evidence="4 5">
    <name type="scientific">Streptacidiphilus pinicola</name>
    <dbReference type="NCBI Taxonomy" id="2219663"/>
    <lineage>
        <taxon>Bacteria</taxon>
        <taxon>Bacillati</taxon>
        <taxon>Actinomycetota</taxon>
        <taxon>Actinomycetes</taxon>
        <taxon>Kitasatosporales</taxon>
        <taxon>Streptomycetaceae</taxon>
        <taxon>Streptacidiphilus</taxon>
    </lineage>
</organism>
<dbReference type="InterPro" id="IPR012495">
    <property type="entry name" value="TadE-like_dom"/>
</dbReference>
<keyword evidence="2" id="KW-1133">Transmembrane helix</keyword>
<dbReference type="EMBL" id="QKYN01000030">
    <property type="protein sequence ID" value="RAG86212.1"/>
    <property type="molecule type" value="Genomic_DNA"/>
</dbReference>
<dbReference type="AlphaFoldDB" id="A0A2X0IM52"/>
<sequence length="162" mass="16993">MTLTSAPVVPFEDSPVPKHRPASPRPRDRGSASVELVLLAPTLVLLLLCAVMLGRLVNARLDVDSAAQQAARAASLLRLPGQAQQVATQTARTALQETGRACHGFNVTTDTSRFTAGGEVTVTVACTTELSDLGLPLPGSRVSRSTASVPVDSYEYVSDGRP</sequence>
<dbReference type="Pfam" id="PF07811">
    <property type="entry name" value="TadE"/>
    <property type="match status" value="1"/>
</dbReference>
<evidence type="ECO:0000256" key="1">
    <source>
        <dbReference type="SAM" id="MobiDB-lite"/>
    </source>
</evidence>
<dbReference type="Proteomes" id="UP000248889">
    <property type="component" value="Unassembled WGS sequence"/>
</dbReference>
<name>A0A2X0IM52_9ACTN</name>
<keyword evidence="2" id="KW-0472">Membrane</keyword>
<evidence type="ECO:0000313" key="4">
    <source>
        <dbReference type="EMBL" id="RAG86212.1"/>
    </source>
</evidence>
<comment type="caution">
    <text evidence="4">The sequence shown here is derived from an EMBL/GenBank/DDBJ whole genome shotgun (WGS) entry which is preliminary data.</text>
</comment>
<dbReference type="RefSeq" id="WP_111500086.1">
    <property type="nucleotide sequence ID" value="NZ_QKYN01000030.1"/>
</dbReference>
<feature type="domain" description="TadE-like" evidence="3">
    <location>
        <begin position="30"/>
        <end position="72"/>
    </location>
</feature>